<proteinExistence type="predicted"/>
<dbReference type="EC" id="2.7.13.3" evidence="3"/>
<dbReference type="Pfam" id="PF00989">
    <property type="entry name" value="PAS"/>
    <property type="match status" value="1"/>
</dbReference>
<evidence type="ECO:0000256" key="7">
    <source>
        <dbReference type="ARBA" id="ARBA00022777"/>
    </source>
</evidence>
<dbReference type="Gene3D" id="1.10.287.130">
    <property type="match status" value="1"/>
</dbReference>
<keyword evidence="5" id="KW-0808">Transferase</keyword>
<evidence type="ECO:0000259" key="11">
    <source>
        <dbReference type="PROSITE" id="PS50109"/>
    </source>
</evidence>
<dbReference type="SUPFAM" id="SSF55874">
    <property type="entry name" value="ATPase domain of HSP90 chaperone/DNA topoisomerase II/histidine kinase"/>
    <property type="match status" value="1"/>
</dbReference>
<dbReference type="Gene3D" id="6.10.340.10">
    <property type="match status" value="1"/>
</dbReference>
<dbReference type="InterPro" id="IPR050351">
    <property type="entry name" value="BphY/WalK/GraS-like"/>
</dbReference>
<dbReference type="InterPro" id="IPR036890">
    <property type="entry name" value="HATPase_C_sf"/>
</dbReference>
<dbReference type="PANTHER" id="PTHR45453:SF1">
    <property type="entry name" value="PHOSPHATE REGULON SENSOR PROTEIN PHOR"/>
    <property type="match status" value="1"/>
</dbReference>
<evidence type="ECO:0000256" key="10">
    <source>
        <dbReference type="SAM" id="Phobius"/>
    </source>
</evidence>
<evidence type="ECO:0000313" key="12">
    <source>
        <dbReference type="EMBL" id="MFC7746995.1"/>
    </source>
</evidence>
<dbReference type="InterPro" id="IPR003594">
    <property type="entry name" value="HATPase_dom"/>
</dbReference>
<dbReference type="SUPFAM" id="SSF47384">
    <property type="entry name" value="Homodimeric domain of signal transducing histidine kinase"/>
    <property type="match status" value="1"/>
</dbReference>
<dbReference type="Gene3D" id="3.30.565.10">
    <property type="entry name" value="Histidine kinase-like ATPase, C-terminal domain"/>
    <property type="match status" value="1"/>
</dbReference>
<keyword evidence="4" id="KW-0597">Phosphoprotein</keyword>
<evidence type="ECO:0000256" key="1">
    <source>
        <dbReference type="ARBA" id="ARBA00000085"/>
    </source>
</evidence>
<dbReference type="EMBL" id="JBHTGR010000012">
    <property type="protein sequence ID" value="MFC7746995.1"/>
    <property type="molecule type" value="Genomic_DNA"/>
</dbReference>
<dbReference type="InterPro" id="IPR004358">
    <property type="entry name" value="Sig_transdc_His_kin-like_C"/>
</dbReference>
<keyword evidence="7 12" id="KW-0418">Kinase</keyword>
<dbReference type="CDD" id="cd00082">
    <property type="entry name" value="HisKA"/>
    <property type="match status" value="1"/>
</dbReference>
<dbReference type="Pfam" id="PF02518">
    <property type="entry name" value="HATPase_c"/>
    <property type="match status" value="1"/>
</dbReference>
<accession>A0ABW2UWG7</accession>
<reference evidence="13" key="1">
    <citation type="journal article" date="2019" name="Int. J. Syst. Evol. Microbiol.">
        <title>The Global Catalogue of Microorganisms (GCM) 10K type strain sequencing project: providing services to taxonomists for standard genome sequencing and annotation.</title>
        <authorList>
            <consortium name="The Broad Institute Genomics Platform"/>
            <consortium name="The Broad Institute Genome Sequencing Center for Infectious Disease"/>
            <person name="Wu L."/>
            <person name="Ma J."/>
        </authorList>
    </citation>
    <scope>NUCLEOTIDE SEQUENCE [LARGE SCALE GENOMIC DNA]</scope>
    <source>
        <strain evidence="13">JCM 30234</strain>
    </source>
</reference>
<dbReference type="SMART" id="SM00388">
    <property type="entry name" value="HisKA"/>
    <property type="match status" value="1"/>
</dbReference>
<dbReference type="InterPro" id="IPR036097">
    <property type="entry name" value="HisK_dim/P_sf"/>
</dbReference>
<keyword evidence="6" id="KW-0547">Nucleotide-binding</keyword>
<organism evidence="12 13">
    <name type="scientific">Lentibacillus kimchii</name>
    <dbReference type="NCBI Taxonomy" id="1542911"/>
    <lineage>
        <taxon>Bacteria</taxon>
        <taxon>Bacillati</taxon>
        <taxon>Bacillota</taxon>
        <taxon>Bacilli</taxon>
        <taxon>Bacillales</taxon>
        <taxon>Bacillaceae</taxon>
        <taxon>Lentibacillus</taxon>
    </lineage>
</organism>
<evidence type="ECO:0000313" key="13">
    <source>
        <dbReference type="Proteomes" id="UP001596620"/>
    </source>
</evidence>
<dbReference type="InterPro" id="IPR003661">
    <property type="entry name" value="HisK_dim/P_dom"/>
</dbReference>
<evidence type="ECO:0000256" key="6">
    <source>
        <dbReference type="ARBA" id="ARBA00022741"/>
    </source>
</evidence>
<dbReference type="Pfam" id="PF00512">
    <property type="entry name" value="HisKA"/>
    <property type="match status" value="1"/>
</dbReference>
<keyword evidence="8" id="KW-0067">ATP-binding</keyword>
<dbReference type="PRINTS" id="PR00344">
    <property type="entry name" value="BCTRLSENSOR"/>
</dbReference>
<dbReference type="InterPro" id="IPR013767">
    <property type="entry name" value="PAS_fold"/>
</dbReference>
<sequence>MMKPLFTKPLISYHASLILLVAITSFALSQIVNDYIILISIMIVEYVILLIIMLHVYDKHMKPIVKTSQTVDELVKGNYRARVHDTAGGRIGELNYKLNILARNLSEFQIQEQLQEEQLSTLIDNTASGLVLIDEKGFIHLVNRKFLIMFEGNTHDYHGYLYYEVLANETIQKTVLDTFLYERNMTYSFTQFVGMEKKYIEIVGAPIFNEREMLKGAVLLLYDITHLKRLELMRKDFVANVSHELKTPMASMTGFAETLLNGAKHDPESLDRYLTIIYDESSRMEGLVQDLLTLSKLEKEEFQITWETVDLNQVVSDIKPLISQSAEQKEITLTFDLDENLILQTDSEHMEQILINLLINAISYTPEQGKVDLILKNEDDNIHFKVKDTGIGIPEEAIPRIFERFYRVDKARSQNTGGTGLGLAIAKHIVEVHDGSITVESELEKGSVFDVYLPKEEDPALS</sequence>
<dbReference type="Proteomes" id="UP001596620">
    <property type="component" value="Unassembled WGS sequence"/>
</dbReference>
<gene>
    <name evidence="12" type="primary">pnpS</name>
    <name evidence="12" type="ORF">ACFQU8_07055</name>
</gene>
<dbReference type="RefSeq" id="WP_382358514.1">
    <property type="nucleotide sequence ID" value="NZ_JBHTGR010000012.1"/>
</dbReference>
<keyword evidence="10" id="KW-1133">Transmembrane helix</keyword>
<evidence type="ECO:0000256" key="4">
    <source>
        <dbReference type="ARBA" id="ARBA00022553"/>
    </source>
</evidence>
<dbReference type="Gene3D" id="3.30.450.20">
    <property type="entry name" value="PAS domain"/>
    <property type="match status" value="1"/>
</dbReference>
<keyword evidence="13" id="KW-1185">Reference proteome</keyword>
<name>A0ABW2UWG7_9BACI</name>
<evidence type="ECO:0000256" key="8">
    <source>
        <dbReference type="ARBA" id="ARBA00022840"/>
    </source>
</evidence>
<dbReference type="GO" id="GO:0016301">
    <property type="term" value="F:kinase activity"/>
    <property type="evidence" value="ECO:0007669"/>
    <property type="project" value="UniProtKB-KW"/>
</dbReference>
<evidence type="ECO:0000256" key="9">
    <source>
        <dbReference type="ARBA" id="ARBA00023012"/>
    </source>
</evidence>
<dbReference type="InterPro" id="IPR005467">
    <property type="entry name" value="His_kinase_dom"/>
</dbReference>
<keyword evidence="9" id="KW-0902">Two-component regulatory system</keyword>
<evidence type="ECO:0000256" key="2">
    <source>
        <dbReference type="ARBA" id="ARBA00004370"/>
    </source>
</evidence>
<dbReference type="NCBIfam" id="NF046044">
    <property type="entry name" value="PnpS"/>
    <property type="match status" value="1"/>
</dbReference>
<keyword evidence="10" id="KW-0812">Transmembrane</keyword>
<dbReference type="PANTHER" id="PTHR45453">
    <property type="entry name" value="PHOSPHATE REGULON SENSOR PROTEIN PHOR"/>
    <property type="match status" value="1"/>
</dbReference>
<comment type="caution">
    <text evidence="12">The sequence shown here is derived from an EMBL/GenBank/DDBJ whole genome shotgun (WGS) entry which is preliminary data.</text>
</comment>
<dbReference type="InterPro" id="IPR035965">
    <property type="entry name" value="PAS-like_dom_sf"/>
</dbReference>
<dbReference type="SMART" id="SM00387">
    <property type="entry name" value="HATPase_c"/>
    <property type="match status" value="1"/>
</dbReference>
<feature type="transmembrane region" description="Helical" evidence="10">
    <location>
        <begin position="35"/>
        <end position="57"/>
    </location>
</feature>
<protein>
    <recommendedName>
        <fullName evidence="3">histidine kinase</fullName>
        <ecNumber evidence="3">2.7.13.3</ecNumber>
    </recommendedName>
</protein>
<comment type="subcellular location">
    <subcellularLocation>
        <location evidence="2">Membrane</location>
    </subcellularLocation>
</comment>
<dbReference type="SUPFAM" id="SSF55785">
    <property type="entry name" value="PYP-like sensor domain (PAS domain)"/>
    <property type="match status" value="1"/>
</dbReference>
<keyword evidence="10" id="KW-0472">Membrane</keyword>
<evidence type="ECO:0000256" key="5">
    <source>
        <dbReference type="ARBA" id="ARBA00022679"/>
    </source>
</evidence>
<evidence type="ECO:0000256" key="3">
    <source>
        <dbReference type="ARBA" id="ARBA00012438"/>
    </source>
</evidence>
<feature type="domain" description="Histidine kinase" evidence="11">
    <location>
        <begin position="240"/>
        <end position="457"/>
    </location>
</feature>
<dbReference type="PROSITE" id="PS50109">
    <property type="entry name" value="HIS_KIN"/>
    <property type="match status" value="1"/>
</dbReference>
<feature type="transmembrane region" description="Helical" evidence="10">
    <location>
        <begin position="12"/>
        <end position="29"/>
    </location>
</feature>
<dbReference type="CDD" id="cd00075">
    <property type="entry name" value="HATPase"/>
    <property type="match status" value="1"/>
</dbReference>
<comment type="catalytic activity">
    <reaction evidence="1">
        <text>ATP + protein L-histidine = ADP + protein N-phospho-L-histidine.</text>
        <dbReference type="EC" id="2.7.13.3"/>
    </reaction>
</comment>